<evidence type="ECO:0000256" key="1">
    <source>
        <dbReference type="ARBA" id="ARBA00022729"/>
    </source>
</evidence>
<feature type="domain" description="Calcineurin-like phosphoesterase" evidence="2">
    <location>
        <begin position="163"/>
        <end position="355"/>
    </location>
</feature>
<evidence type="ECO:0000259" key="3">
    <source>
        <dbReference type="Pfam" id="PF16656"/>
    </source>
</evidence>
<dbReference type="InterPro" id="IPR006311">
    <property type="entry name" value="TAT_signal"/>
</dbReference>
<evidence type="ECO:0000313" key="4">
    <source>
        <dbReference type="EMBL" id="MFC5410562.1"/>
    </source>
</evidence>
<dbReference type="InterPro" id="IPR029052">
    <property type="entry name" value="Metallo-depent_PP-like"/>
</dbReference>
<dbReference type="CDD" id="cd00063">
    <property type="entry name" value="FN3"/>
    <property type="match status" value="1"/>
</dbReference>
<dbReference type="Gene3D" id="3.60.21.10">
    <property type="match status" value="1"/>
</dbReference>
<dbReference type="InterPro" id="IPR008963">
    <property type="entry name" value="Purple_acid_Pase-like_N"/>
</dbReference>
<dbReference type="EMBL" id="JBHSMA010000004">
    <property type="protein sequence ID" value="MFC5410562.1"/>
    <property type="molecule type" value="Genomic_DNA"/>
</dbReference>
<dbReference type="SUPFAM" id="SSF49363">
    <property type="entry name" value="Purple acid phosphatase, N-terminal domain"/>
    <property type="match status" value="1"/>
</dbReference>
<dbReference type="InterPro" id="IPR003961">
    <property type="entry name" value="FN3_dom"/>
</dbReference>
<name>A0ABW0IEK9_9BACT</name>
<dbReference type="InterPro" id="IPR039331">
    <property type="entry name" value="PAPs-like"/>
</dbReference>
<dbReference type="PANTHER" id="PTHR22953:SF153">
    <property type="entry name" value="PURPLE ACID PHOSPHATASE"/>
    <property type="match status" value="1"/>
</dbReference>
<dbReference type="Pfam" id="PF16656">
    <property type="entry name" value="Pur_ac_phosph_N"/>
    <property type="match status" value="1"/>
</dbReference>
<evidence type="ECO:0000313" key="5">
    <source>
        <dbReference type="Proteomes" id="UP001596106"/>
    </source>
</evidence>
<feature type="domain" description="Purple acid phosphatase N-terminal" evidence="3">
    <location>
        <begin position="56"/>
        <end position="128"/>
    </location>
</feature>
<keyword evidence="5" id="KW-1185">Reference proteome</keyword>
<comment type="caution">
    <text evidence="4">The sequence shown here is derived from an EMBL/GenBank/DDBJ whole genome shotgun (WGS) entry which is preliminary data.</text>
</comment>
<dbReference type="Proteomes" id="UP001596106">
    <property type="component" value="Unassembled WGS sequence"/>
</dbReference>
<dbReference type="PANTHER" id="PTHR22953">
    <property type="entry name" value="ACID PHOSPHATASE RELATED"/>
    <property type="match status" value="1"/>
</dbReference>
<sequence>MNNPKQSADRRTFLKSAASLGATGALGSVLPAAVLAQNPSLQSPNPANGHVFLTEPYLQYTGPGSMTVMWVANLPSYSWVEYGETDALGQKAHRVTDGLVEAYNRINRITLTGLKPGTTYKYRVYSKEITDFKPYKLTYGTTIDSGLLRFTTPNEQGDSVSCLVLNDVHDRPETIPHLLTLKGNDPVDFVFLNGDLFDFQTDEKQLIDHLLKPCSASFAKETPFLFVRGNHETRGKYRSEIHQYFANPEGRNYYSYTWGPVHFTVIDTGEDKPDAEPVYAGIVDFDAYRQEQARWADQVMQSPAFKKARFRVVFMHIPTFYHNNWHGPTHCQQLFTPLFNKHKVDLCISGHTHRYGVHEPVAGQHNYPVIIGGGPKDGNRTLMKLKANRKELHLSMLLDDGKEVGSYHLTAKR</sequence>
<organism evidence="4 5">
    <name type="scientific">Larkinella bovis</name>
    <dbReference type="NCBI Taxonomy" id="683041"/>
    <lineage>
        <taxon>Bacteria</taxon>
        <taxon>Pseudomonadati</taxon>
        <taxon>Bacteroidota</taxon>
        <taxon>Cytophagia</taxon>
        <taxon>Cytophagales</taxon>
        <taxon>Spirosomataceae</taxon>
        <taxon>Larkinella</taxon>
    </lineage>
</organism>
<reference evidence="5" key="1">
    <citation type="journal article" date="2019" name="Int. J. Syst. Evol. Microbiol.">
        <title>The Global Catalogue of Microorganisms (GCM) 10K type strain sequencing project: providing services to taxonomists for standard genome sequencing and annotation.</title>
        <authorList>
            <consortium name="The Broad Institute Genomics Platform"/>
            <consortium name="The Broad Institute Genome Sequencing Center for Infectious Disease"/>
            <person name="Wu L."/>
            <person name="Ma J."/>
        </authorList>
    </citation>
    <scope>NUCLEOTIDE SEQUENCE [LARGE SCALE GENOMIC DNA]</scope>
    <source>
        <strain evidence="5">CCUG 55250</strain>
    </source>
</reference>
<dbReference type="PROSITE" id="PS51318">
    <property type="entry name" value="TAT"/>
    <property type="match status" value="1"/>
</dbReference>
<keyword evidence="1" id="KW-0732">Signal</keyword>
<dbReference type="InterPro" id="IPR015914">
    <property type="entry name" value="PAPs_N"/>
</dbReference>
<accession>A0ABW0IEK9</accession>
<dbReference type="Pfam" id="PF00149">
    <property type="entry name" value="Metallophos"/>
    <property type="match status" value="1"/>
</dbReference>
<evidence type="ECO:0000259" key="2">
    <source>
        <dbReference type="Pfam" id="PF00149"/>
    </source>
</evidence>
<dbReference type="InterPro" id="IPR004843">
    <property type="entry name" value="Calcineurin-like_PHP"/>
</dbReference>
<gene>
    <name evidence="4" type="ORF">ACFPMF_14640</name>
</gene>
<dbReference type="InterPro" id="IPR019546">
    <property type="entry name" value="TAT_signal_bac_arc"/>
</dbReference>
<proteinExistence type="predicted"/>
<dbReference type="Gene3D" id="2.60.40.380">
    <property type="entry name" value="Purple acid phosphatase-like, N-terminal"/>
    <property type="match status" value="1"/>
</dbReference>
<dbReference type="SUPFAM" id="SSF56300">
    <property type="entry name" value="Metallo-dependent phosphatases"/>
    <property type="match status" value="1"/>
</dbReference>
<protein>
    <submittedName>
        <fullName evidence="4">Metallophosphoesterase</fullName>
    </submittedName>
</protein>
<dbReference type="RefSeq" id="WP_379846284.1">
    <property type="nucleotide sequence ID" value="NZ_JBHSMA010000004.1"/>
</dbReference>
<dbReference type="NCBIfam" id="TIGR01409">
    <property type="entry name" value="TAT_signal_seq"/>
    <property type="match status" value="1"/>
</dbReference>